<evidence type="ECO:0000313" key="1">
    <source>
        <dbReference type="EMBL" id="WAR03206.1"/>
    </source>
</evidence>
<gene>
    <name evidence="1" type="ORF">MAR_009764</name>
</gene>
<name>A0ABY7E7U0_MYAAR</name>
<proteinExistence type="predicted"/>
<organism evidence="1 2">
    <name type="scientific">Mya arenaria</name>
    <name type="common">Soft-shell clam</name>
    <dbReference type="NCBI Taxonomy" id="6604"/>
    <lineage>
        <taxon>Eukaryota</taxon>
        <taxon>Metazoa</taxon>
        <taxon>Spiralia</taxon>
        <taxon>Lophotrochozoa</taxon>
        <taxon>Mollusca</taxon>
        <taxon>Bivalvia</taxon>
        <taxon>Autobranchia</taxon>
        <taxon>Heteroconchia</taxon>
        <taxon>Euheterodonta</taxon>
        <taxon>Imparidentia</taxon>
        <taxon>Neoheterodontei</taxon>
        <taxon>Myida</taxon>
        <taxon>Myoidea</taxon>
        <taxon>Myidae</taxon>
        <taxon>Mya</taxon>
    </lineage>
</organism>
<sequence length="121" mass="14086">MKCAVAESNIAFNHLQVYTIISFVEIEIVKEHSIQNAFHKIYGKISISLTIKSDCDPQKTTHLEDNMRLKRNKAIITLMSDENMILFKHEDNLQLLVYIQCFPEAFITFTLENKQIHNPFS</sequence>
<accession>A0ABY7E7U0</accession>
<reference evidence="1" key="1">
    <citation type="submission" date="2022-11" db="EMBL/GenBank/DDBJ databases">
        <title>Centuries of genome instability and evolution in soft-shell clam transmissible cancer (bioRxiv).</title>
        <authorList>
            <person name="Hart S.F.M."/>
            <person name="Yonemitsu M.A."/>
            <person name="Giersch R.M."/>
            <person name="Beal B.F."/>
            <person name="Arriagada G."/>
            <person name="Davis B.W."/>
            <person name="Ostrander E.A."/>
            <person name="Goff S.P."/>
            <person name="Metzger M.J."/>
        </authorList>
    </citation>
    <scope>NUCLEOTIDE SEQUENCE</scope>
    <source>
        <strain evidence="1">MELC-2E11</strain>
        <tissue evidence="1">Siphon/mantle</tissue>
    </source>
</reference>
<keyword evidence="2" id="KW-1185">Reference proteome</keyword>
<dbReference type="EMBL" id="CP111015">
    <property type="protein sequence ID" value="WAR03206.1"/>
    <property type="molecule type" value="Genomic_DNA"/>
</dbReference>
<evidence type="ECO:0000313" key="2">
    <source>
        <dbReference type="Proteomes" id="UP001164746"/>
    </source>
</evidence>
<protein>
    <submittedName>
        <fullName evidence="1">Uncharacterized protein</fullName>
    </submittedName>
</protein>
<dbReference type="Proteomes" id="UP001164746">
    <property type="component" value="Chromosome 4"/>
</dbReference>